<evidence type="ECO:0000256" key="2">
    <source>
        <dbReference type="ARBA" id="ARBA00022692"/>
    </source>
</evidence>
<evidence type="ECO:0008006" key="7">
    <source>
        <dbReference type="Google" id="ProtNLM"/>
    </source>
</evidence>
<keyword evidence="4 5" id="KW-0472">Membrane</keyword>
<dbReference type="InterPro" id="IPR007269">
    <property type="entry name" value="ICMT_MeTrfase"/>
</dbReference>
<dbReference type="EMBL" id="BARU01000015">
    <property type="protein sequence ID" value="GAH25457.1"/>
    <property type="molecule type" value="Genomic_DNA"/>
</dbReference>
<accession>X1DYY0</accession>
<dbReference type="Gene3D" id="1.20.120.1630">
    <property type="match status" value="1"/>
</dbReference>
<evidence type="ECO:0000256" key="3">
    <source>
        <dbReference type="ARBA" id="ARBA00022989"/>
    </source>
</evidence>
<dbReference type="GO" id="GO:0004671">
    <property type="term" value="F:protein C-terminal S-isoprenylcysteine carboxyl O-methyltransferase activity"/>
    <property type="evidence" value="ECO:0007669"/>
    <property type="project" value="InterPro"/>
</dbReference>
<dbReference type="GO" id="GO:0016020">
    <property type="term" value="C:membrane"/>
    <property type="evidence" value="ECO:0007669"/>
    <property type="project" value="UniProtKB-SubCell"/>
</dbReference>
<feature type="transmembrane region" description="Helical" evidence="5">
    <location>
        <begin position="104"/>
        <end position="126"/>
    </location>
</feature>
<evidence type="ECO:0000256" key="5">
    <source>
        <dbReference type="SAM" id="Phobius"/>
    </source>
</evidence>
<dbReference type="PANTHER" id="PTHR43847">
    <property type="entry name" value="BLL3993 PROTEIN"/>
    <property type="match status" value="1"/>
</dbReference>
<evidence type="ECO:0000313" key="6">
    <source>
        <dbReference type="EMBL" id="GAH25457.1"/>
    </source>
</evidence>
<organism evidence="6">
    <name type="scientific">marine sediment metagenome</name>
    <dbReference type="NCBI Taxonomy" id="412755"/>
    <lineage>
        <taxon>unclassified sequences</taxon>
        <taxon>metagenomes</taxon>
        <taxon>ecological metagenomes</taxon>
    </lineage>
</organism>
<evidence type="ECO:0000256" key="1">
    <source>
        <dbReference type="ARBA" id="ARBA00004141"/>
    </source>
</evidence>
<protein>
    <recommendedName>
        <fullName evidence="7">Steroid 5-alpha reductase C-terminal domain-containing protein</fullName>
    </recommendedName>
</protein>
<dbReference type="PANTHER" id="PTHR43847:SF1">
    <property type="entry name" value="BLL3993 PROTEIN"/>
    <property type="match status" value="1"/>
</dbReference>
<keyword evidence="2 5" id="KW-0812">Transmembrane</keyword>
<reference evidence="6" key="1">
    <citation type="journal article" date="2014" name="Front. Microbiol.">
        <title>High frequency of phylogenetically diverse reductive dehalogenase-homologous genes in deep subseafloor sedimentary metagenomes.</title>
        <authorList>
            <person name="Kawai M."/>
            <person name="Futagami T."/>
            <person name="Toyoda A."/>
            <person name="Takaki Y."/>
            <person name="Nishi S."/>
            <person name="Hori S."/>
            <person name="Arai W."/>
            <person name="Tsubouchi T."/>
            <person name="Morono Y."/>
            <person name="Uchiyama I."/>
            <person name="Ito T."/>
            <person name="Fujiyama A."/>
            <person name="Inagaki F."/>
            <person name="Takami H."/>
        </authorList>
    </citation>
    <scope>NUCLEOTIDE SEQUENCE</scope>
    <source>
        <strain evidence="6">Expedition CK06-06</strain>
    </source>
</reference>
<proteinExistence type="predicted"/>
<gene>
    <name evidence="6" type="ORF">S03H2_00163</name>
</gene>
<comment type="subcellular location">
    <subcellularLocation>
        <location evidence="1">Membrane</location>
        <topology evidence="1">Multi-pass membrane protein</topology>
    </subcellularLocation>
</comment>
<comment type="caution">
    <text evidence="6">The sequence shown here is derived from an EMBL/GenBank/DDBJ whole genome shotgun (WGS) entry which is preliminary data.</text>
</comment>
<feature type="transmembrane region" description="Helical" evidence="5">
    <location>
        <begin position="9"/>
        <end position="28"/>
    </location>
</feature>
<name>X1DYY0_9ZZZZ</name>
<dbReference type="InterPro" id="IPR052527">
    <property type="entry name" value="Metal_cation-efflux_comp"/>
</dbReference>
<sequence length="223" mass="25930">MNKNVLKRLIQVIFTLIIQGIILFISAWTIKWHWAWIFLSLGIIILIINLSVIPLELMEERGKKKENVKKWDKILTSINIIPMLGIYIFSGLDYRFGWSINSNILIHITGLVFYFLGSMLFTWSMLSNKYFSTMVRIQIERGHKVAISGPYKYIRHPGYVGFIIMVFATPLSLGTLYALLMSGITTILLIIRTSLEDKTLKNELDGYLKYSNKVKYKLIPFIW</sequence>
<feature type="transmembrane region" description="Helical" evidence="5">
    <location>
        <begin position="34"/>
        <end position="53"/>
    </location>
</feature>
<dbReference type="Pfam" id="PF04140">
    <property type="entry name" value="ICMT"/>
    <property type="match status" value="1"/>
</dbReference>
<evidence type="ECO:0000256" key="4">
    <source>
        <dbReference type="ARBA" id="ARBA00023136"/>
    </source>
</evidence>
<feature type="transmembrane region" description="Helical" evidence="5">
    <location>
        <begin position="159"/>
        <end position="191"/>
    </location>
</feature>
<keyword evidence="3 5" id="KW-1133">Transmembrane helix</keyword>
<feature type="transmembrane region" description="Helical" evidence="5">
    <location>
        <begin position="74"/>
        <end position="92"/>
    </location>
</feature>
<dbReference type="AlphaFoldDB" id="X1DYY0"/>